<keyword evidence="7 8" id="KW-0472">Membrane</keyword>
<reference evidence="10" key="1">
    <citation type="submission" date="2016-10" db="EMBL/GenBank/DDBJ databases">
        <authorList>
            <person name="Varghese N."/>
            <person name="Submissions S."/>
        </authorList>
    </citation>
    <scope>NUCLEOTIDE SEQUENCE [LARGE SCALE GENOMIC DNA]</scope>
    <source>
        <strain evidence="10">JS21-1</strain>
    </source>
</reference>
<dbReference type="Proteomes" id="UP000199214">
    <property type="component" value="Unassembled WGS sequence"/>
</dbReference>
<dbReference type="AlphaFoldDB" id="A0A1H7FQ60"/>
<feature type="transmembrane region" description="Helical" evidence="8">
    <location>
        <begin position="46"/>
        <end position="66"/>
    </location>
</feature>
<feature type="transmembrane region" description="Helical" evidence="8">
    <location>
        <begin position="20"/>
        <end position="39"/>
    </location>
</feature>
<feature type="transmembrane region" description="Helical" evidence="8">
    <location>
        <begin position="141"/>
        <end position="160"/>
    </location>
</feature>
<protein>
    <submittedName>
        <fullName evidence="9">Rod shape-determining protein MreD</fullName>
    </submittedName>
</protein>
<feature type="transmembrane region" description="Helical" evidence="8">
    <location>
        <begin position="78"/>
        <end position="96"/>
    </location>
</feature>
<sequence length="168" mass="17969">MPAAEPLFREPLPLGSARLLPWTTVMAGSLLTIVPVGATLSLLPPFGLLVLLSWRLLAPFAIRLWAPAALGLFDDIVSGQPIGSAMLLWTLAYFLVGAMEARSGLRDFWQNWAIAAAAIALCLIGGRLVATPLSAHVEVALGFQIMLSVLIFPAVAFLIGRVDARRAR</sequence>
<evidence type="ECO:0000256" key="4">
    <source>
        <dbReference type="ARBA" id="ARBA00022692"/>
    </source>
</evidence>
<keyword evidence="3" id="KW-1003">Cell membrane</keyword>
<comment type="similarity">
    <text evidence="2">Belongs to the MreD family.</text>
</comment>
<dbReference type="GO" id="GO:0005886">
    <property type="term" value="C:plasma membrane"/>
    <property type="evidence" value="ECO:0007669"/>
    <property type="project" value="UniProtKB-SubCell"/>
</dbReference>
<dbReference type="Pfam" id="PF04093">
    <property type="entry name" value="MreD"/>
    <property type="match status" value="1"/>
</dbReference>
<evidence type="ECO:0000256" key="8">
    <source>
        <dbReference type="SAM" id="Phobius"/>
    </source>
</evidence>
<dbReference type="GO" id="GO:0008360">
    <property type="term" value="P:regulation of cell shape"/>
    <property type="evidence" value="ECO:0007669"/>
    <property type="project" value="UniProtKB-KW"/>
</dbReference>
<evidence type="ECO:0000256" key="5">
    <source>
        <dbReference type="ARBA" id="ARBA00022960"/>
    </source>
</evidence>
<evidence type="ECO:0000256" key="6">
    <source>
        <dbReference type="ARBA" id="ARBA00022989"/>
    </source>
</evidence>
<organism evidence="9 10">
    <name type="scientific">Sphingomonas palmae</name>
    <dbReference type="NCBI Taxonomy" id="1855283"/>
    <lineage>
        <taxon>Bacteria</taxon>
        <taxon>Pseudomonadati</taxon>
        <taxon>Pseudomonadota</taxon>
        <taxon>Alphaproteobacteria</taxon>
        <taxon>Sphingomonadales</taxon>
        <taxon>Sphingomonadaceae</taxon>
        <taxon>Sphingomonas</taxon>
    </lineage>
</organism>
<keyword evidence="5" id="KW-0133">Cell shape</keyword>
<evidence type="ECO:0000313" key="9">
    <source>
        <dbReference type="EMBL" id="SEK26602.1"/>
    </source>
</evidence>
<dbReference type="OrthoDB" id="7426601at2"/>
<name>A0A1H7FQ60_9SPHN</name>
<dbReference type="InterPro" id="IPR007227">
    <property type="entry name" value="Cell_shape_determining_MreD"/>
</dbReference>
<keyword evidence="6 8" id="KW-1133">Transmembrane helix</keyword>
<keyword evidence="4 8" id="KW-0812">Transmembrane</keyword>
<keyword evidence="10" id="KW-1185">Reference proteome</keyword>
<feature type="transmembrane region" description="Helical" evidence="8">
    <location>
        <begin position="108"/>
        <end position="129"/>
    </location>
</feature>
<gene>
    <name evidence="9" type="ORF">SAMN05216382_0077</name>
</gene>
<evidence type="ECO:0000313" key="10">
    <source>
        <dbReference type="Proteomes" id="UP000199214"/>
    </source>
</evidence>
<dbReference type="EMBL" id="FNZZ01000001">
    <property type="protein sequence ID" value="SEK26602.1"/>
    <property type="molecule type" value="Genomic_DNA"/>
</dbReference>
<dbReference type="STRING" id="1855283.SAMN05216382_0077"/>
<evidence type="ECO:0000256" key="2">
    <source>
        <dbReference type="ARBA" id="ARBA00007776"/>
    </source>
</evidence>
<proteinExistence type="inferred from homology"/>
<accession>A0A1H7FQ60</accession>
<evidence type="ECO:0000256" key="7">
    <source>
        <dbReference type="ARBA" id="ARBA00023136"/>
    </source>
</evidence>
<evidence type="ECO:0000256" key="3">
    <source>
        <dbReference type="ARBA" id="ARBA00022475"/>
    </source>
</evidence>
<dbReference type="RefSeq" id="WP_093002257.1">
    <property type="nucleotide sequence ID" value="NZ_FNZZ01000001.1"/>
</dbReference>
<evidence type="ECO:0000256" key="1">
    <source>
        <dbReference type="ARBA" id="ARBA00004651"/>
    </source>
</evidence>
<comment type="subcellular location">
    <subcellularLocation>
        <location evidence="1">Cell membrane</location>
        <topology evidence="1">Multi-pass membrane protein</topology>
    </subcellularLocation>
</comment>